<dbReference type="PANTHER" id="PTHR30126:SF39">
    <property type="entry name" value="HTH-TYPE TRANSCRIPTIONAL REGULATOR CYSL"/>
    <property type="match status" value="1"/>
</dbReference>
<name>A0A947D444_HYDSH</name>
<dbReference type="SUPFAM" id="SSF46785">
    <property type="entry name" value="Winged helix' DNA-binding domain"/>
    <property type="match status" value="1"/>
</dbReference>
<protein>
    <submittedName>
        <fullName evidence="7">LysR family transcriptional regulator</fullName>
    </submittedName>
</protein>
<keyword evidence="2" id="KW-0805">Transcription regulation</keyword>
<evidence type="ECO:0000313" key="7">
    <source>
        <dbReference type="EMBL" id="MBT9283661.1"/>
    </source>
</evidence>
<dbReference type="AlphaFoldDB" id="A0A947D444"/>
<evidence type="ECO:0000256" key="3">
    <source>
        <dbReference type="ARBA" id="ARBA00023125"/>
    </source>
</evidence>
<dbReference type="EMBL" id="JAHHQF010000119">
    <property type="protein sequence ID" value="MBT9283661.1"/>
    <property type="molecule type" value="Genomic_DNA"/>
</dbReference>
<evidence type="ECO:0000256" key="2">
    <source>
        <dbReference type="ARBA" id="ARBA00023015"/>
    </source>
</evidence>
<feature type="domain" description="HTH lysR-type" evidence="6">
    <location>
        <begin position="7"/>
        <end position="62"/>
    </location>
</feature>
<dbReference type="FunFam" id="1.10.10.10:FF:000001">
    <property type="entry name" value="LysR family transcriptional regulator"/>
    <property type="match status" value="1"/>
</dbReference>
<gene>
    <name evidence="7" type="ORF">KM312_13675</name>
</gene>
<reference evidence="7" key="1">
    <citation type="journal article" date="2021" name="Microbiology">
        <title>Metagenomic Analysis of the Microbial Community in the Underground Coal Fire Area (Kemerovo Region, Russia) Revealed Predominance of Thermophilic Members of the Phyla Deinococcus-thermus, Aquificae, and Firmicutes.</title>
        <authorList>
            <person name="Kadnikov V."/>
            <person name="Mardanov A.V."/>
            <person name="Beletsky A.V."/>
            <person name="Karnachuk O.V."/>
            <person name="Ravin N.V."/>
        </authorList>
    </citation>
    <scope>NUCLEOTIDE SEQUENCE</scope>
    <source>
        <strain evidence="7">RBS10-49</strain>
    </source>
</reference>
<dbReference type="Gene3D" id="3.40.190.10">
    <property type="entry name" value="Periplasmic binding protein-like II"/>
    <property type="match status" value="2"/>
</dbReference>
<dbReference type="PROSITE" id="PS50931">
    <property type="entry name" value="HTH_LYSR"/>
    <property type="match status" value="1"/>
</dbReference>
<dbReference type="Pfam" id="PF00126">
    <property type="entry name" value="HTH_1"/>
    <property type="match status" value="1"/>
</dbReference>
<dbReference type="InterPro" id="IPR005119">
    <property type="entry name" value="LysR_subst-bd"/>
</dbReference>
<evidence type="ECO:0000256" key="5">
    <source>
        <dbReference type="SAM" id="MobiDB-lite"/>
    </source>
</evidence>
<comment type="similarity">
    <text evidence="1">Belongs to the LysR transcriptional regulatory family.</text>
</comment>
<dbReference type="Proteomes" id="UP000748108">
    <property type="component" value="Unassembled WGS sequence"/>
</dbReference>
<dbReference type="PRINTS" id="PR00039">
    <property type="entry name" value="HTHLYSR"/>
</dbReference>
<evidence type="ECO:0000256" key="1">
    <source>
        <dbReference type="ARBA" id="ARBA00009437"/>
    </source>
</evidence>
<dbReference type="InterPro" id="IPR036388">
    <property type="entry name" value="WH-like_DNA-bd_sf"/>
</dbReference>
<feature type="region of interest" description="Disordered" evidence="5">
    <location>
        <begin position="299"/>
        <end position="322"/>
    </location>
</feature>
<evidence type="ECO:0000313" key="8">
    <source>
        <dbReference type="Proteomes" id="UP000748108"/>
    </source>
</evidence>
<proteinExistence type="inferred from homology"/>
<comment type="caution">
    <text evidence="7">The sequence shown here is derived from an EMBL/GenBank/DDBJ whole genome shotgun (WGS) entry which is preliminary data.</text>
</comment>
<organism evidence="7 8">
    <name type="scientific">Hydrogenibacillus schlegelii</name>
    <name type="common">Bacillus schlegelii</name>
    <dbReference type="NCBI Taxonomy" id="1484"/>
    <lineage>
        <taxon>Bacteria</taxon>
        <taxon>Bacillati</taxon>
        <taxon>Bacillota</taxon>
        <taxon>Bacilli</taxon>
        <taxon>Bacillales</taxon>
        <taxon>Bacillales Family X. Incertae Sedis</taxon>
        <taxon>Hydrogenibacillus</taxon>
    </lineage>
</organism>
<keyword evidence="4" id="KW-0804">Transcription</keyword>
<keyword evidence="3" id="KW-0238">DNA-binding</keyword>
<dbReference type="SUPFAM" id="SSF53850">
    <property type="entry name" value="Periplasmic binding protein-like II"/>
    <property type="match status" value="1"/>
</dbReference>
<dbReference type="Gene3D" id="1.10.10.10">
    <property type="entry name" value="Winged helix-like DNA-binding domain superfamily/Winged helix DNA-binding domain"/>
    <property type="match status" value="1"/>
</dbReference>
<dbReference type="GO" id="GO:0000976">
    <property type="term" value="F:transcription cis-regulatory region binding"/>
    <property type="evidence" value="ECO:0007669"/>
    <property type="project" value="TreeGrafter"/>
</dbReference>
<evidence type="ECO:0000259" key="6">
    <source>
        <dbReference type="PROSITE" id="PS50931"/>
    </source>
</evidence>
<dbReference type="PANTHER" id="PTHR30126">
    <property type="entry name" value="HTH-TYPE TRANSCRIPTIONAL REGULATOR"/>
    <property type="match status" value="1"/>
</dbReference>
<dbReference type="Pfam" id="PF03466">
    <property type="entry name" value="LysR_substrate"/>
    <property type="match status" value="1"/>
</dbReference>
<dbReference type="InterPro" id="IPR036390">
    <property type="entry name" value="WH_DNA-bd_sf"/>
</dbReference>
<evidence type="ECO:0000256" key="4">
    <source>
        <dbReference type="ARBA" id="ARBA00023163"/>
    </source>
</evidence>
<dbReference type="CDD" id="cd08420">
    <property type="entry name" value="PBP2_CysL_like"/>
    <property type="match status" value="1"/>
</dbReference>
<dbReference type="InterPro" id="IPR000847">
    <property type="entry name" value="LysR_HTH_N"/>
</dbReference>
<accession>A0A947D444</accession>
<dbReference type="GO" id="GO:0003700">
    <property type="term" value="F:DNA-binding transcription factor activity"/>
    <property type="evidence" value="ECO:0007669"/>
    <property type="project" value="InterPro"/>
</dbReference>
<sequence>MVENEMMLPFQVFVAVYELKNFTRAAERLYLTQPAVSGHIQQLEATFGVQLFTRSPRKVVPTAAGEALYARAKRLLAEYDAMVAELERFQASLLGPLHIGASLTVGESVLPRLIGGFARRYPRVDIEVTVGNTEEIVEKVAVGALDVGFVEGRVERAGVERRPWLRDTLALLVAPGDPLADQAEIPVSDLKDRTWIVREHGSGTRAFVERFFAEFGLSPRRRLVFSSNTAVKEAVMSGLGVSLLSRFAARREIAHGELLARPIAGADLARSFDLVWRTGAHTPRAEALFSYARSWAEEADEEGVEERQGERGAAADGERPRA</sequence>